<accession>A0ACD1AFE8</accession>
<name>A0ACD1AFE8_9FIRM</name>
<evidence type="ECO:0000313" key="2">
    <source>
        <dbReference type="Proteomes" id="UP000594014"/>
    </source>
</evidence>
<organism evidence="1 2">
    <name type="scientific">Anoxybacterium hadale</name>
    <dbReference type="NCBI Taxonomy" id="3408580"/>
    <lineage>
        <taxon>Bacteria</taxon>
        <taxon>Bacillati</taxon>
        <taxon>Bacillota</taxon>
        <taxon>Clostridia</taxon>
        <taxon>Peptostreptococcales</taxon>
        <taxon>Anaerovoracaceae</taxon>
        <taxon>Anoxybacterium</taxon>
    </lineage>
</organism>
<dbReference type="Proteomes" id="UP000594014">
    <property type="component" value="Chromosome"/>
</dbReference>
<gene>
    <name evidence="1" type="ORF">FRZ06_16890</name>
</gene>
<dbReference type="EMBL" id="CP042469">
    <property type="protein sequence ID" value="QOX64903.1"/>
    <property type="molecule type" value="Genomic_DNA"/>
</dbReference>
<keyword evidence="2" id="KW-1185">Reference proteome</keyword>
<proteinExistence type="predicted"/>
<evidence type="ECO:0000313" key="1">
    <source>
        <dbReference type="EMBL" id="QOX64903.1"/>
    </source>
</evidence>
<protein>
    <submittedName>
        <fullName evidence="1">Efflux RND transporter periplasmic adaptor subunit</fullName>
    </submittedName>
</protein>
<reference evidence="1" key="1">
    <citation type="submission" date="2019-08" db="EMBL/GenBank/DDBJ databases">
        <title>Genome sequence of Clostridiales bacterium MT110.</title>
        <authorList>
            <person name="Cao J."/>
        </authorList>
    </citation>
    <scope>NUCLEOTIDE SEQUENCE</scope>
    <source>
        <strain evidence="1">MT110</strain>
    </source>
</reference>
<sequence length="388" mass="41030">MKKVLNLSRKQKIISIVLILLAAAAFLIVRGFAGSASAAEEQAIAVKQDLAKYYTFSGNIESSEVQNVTATTNEPVKKFYVEEGDKVNTGDLLYEVDSNTIESTLTTASTTLSNAKTGYASSKLDYERKQELYNMGGISLSELESARDSLTSAQNQVTQAQASYSQAQKQYGDTKRYAEVSGEVAKTYVKENESIIPGTAIMDIVNYDDLEIIVKVDEYDLSAVSEGMEVSVYLESINKTVTGTISEIARGASVTNGVSYFNTTVKLPQDSDLRVGLSAEVKAAAQSVKDAVTVPVAAVLYEGSNAYVQRYDEKGKLQKLPVTVGISNGVDIEIKEGLKEGDSVIYSGKNGAIGTAGAGGATDGNQGGFAPPARQAGGQGQTGGTGGF</sequence>